<evidence type="ECO:0000313" key="3">
    <source>
        <dbReference type="EMBL" id="TDO03417.1"/>
    </source>
</evidence>
<gene>
    <name evidence="3" type="ORF">DET52_103362</name>
</gene>
<dbReference type="InterPro" id="IPR037459">
    <property type="entry name" value="RhgT-like"/>
</dbReference>
<dbReference type="RefSeq" id="WP_133464753.1">
    <property type="nucleotide sequence ID" value="NZ_SNWI01000003.1"/>
</dbReference>
<comment type="similarity">
    <text evidence="1">Belongs to the 'GDSL' lipolytic enzyme family.</text>
</comment>
<keyword evidence="2" id="KW-0378">Hydrolase</keyword>
<dbReference type="SUPFAM" id="SSF52266">
    <property type="entry name" value="SGNH hydrolase"/>
    <property type="match status" value="1"/>
</dbReference>
<dbReference type="AlphaFoldDB" id="A0A4R6H687"/>
<comment type="caution">
    <text evidence="3">The sequence shown here is derived from an EMBL/GenBank/DDBJ whole genome shotgun (WGS) entry which is preliminary data.</text>
</comment>
<evidence type="ECO:0000256" key="1">
    <source>
        <dbReference type="ARBA" id="ARBA00008668"/>
    </source>
</evidence>
<accession>A0A4R6H687</accession>
<organism evidence="3 4">
    <name type="scientific">Sunxiuqinia elliptica</name>
    <dbReference type="NCBI Taxonomy" id="655355"/>
    <lineage>
        <taxon>Bacteria</taxon>
        <taxon>Pseudomonadati</taxon>
        <taxon>Bacteroidota</taxon>
        <taxon>Bacteroidia</taxon>
        <taxon>Marinilabiliales</taxon>
        <taxon>Prolixibacteraceae</taxon>
        <taxon>Sunxiuqinia</taxon>
    </lineage>
</organism>
<dbReference type="GO" id="GO:0016788">
    <property type="term" value="F:hydrolase activity, acting on ester bonds"/>
    <property type="evidence" value="ECO:0007669"/>
    <property type="project" value="UniProtKB-ARBA"/>
</dbReference>
<dbReference type="Gene3D" id="3.40.50.1110">
    <property type="entry name" value="SGNH hydrolase"/>
    <property type="match status" value="1"/>
</dbReference>
<dbReference type="PANTHER" id="PTHR43695:SF1">
    <property type="entry name" value="RHAMNOGALACTURONAN ACETYLESTERASE"/>
    <property type="match status" value="1"/>
</dbReference>
<dbReference type="PROSITE" id="PS51257">
    <property type="entry name" value="PROKAR_LIPOPROTEIN"/>
    <property type="match status" value="1"/>
</dbReference>
<proteinExistence type="inferred from homology"/>
<reference evidence="3 4" key="1">
    <citation type="submission" date="2019-03" db="EMBL/GenBank/DDBJ databases">
        <title>Freshwater and sediment microbial communities from various areas in North America, analyzing microbe dynamics in response to fracking.</title>
        <authorList>
            <person name="Lamendella R."/>
        </authorList>
    </citation>
    <scope>NUCLEOTIDE SEQUENCE [LARGE SCALE GENOMIC DNA]</scope>
    <source>
        <strain evidence="3 4">114D</strain>
    </source>
</reference>
<dbReference type="Proteomes" id="UP000294848">
    <property type="component" value="Unassembled WGS sequence"/>
</dbReference>
<dbReference type="CDD" id="cd01821">
    <property type="entry name" value="Rhamnogalacturan_acetylesterase_like"/>
    <property type="match status" value="1"/>
</dbReference>
<sequence length="273" mass="30847">MVRSIVVCVLMSLFVGCQPSQKEVTSGKPTVYLIGDSAMKNGQGLEPDGLWGWGDPFALYFDTTKITVRNYAFGITSSRTFRTKGLWREILRKLEEGDYVLIQFGHNETDPINDNFHARGTFDGISEKKEKINNLLTGEHEEVHTYGWYLRQYIIDAKSKGAIPVVLSPMPQNRWSNGKLLRDNTNYREWAREVAIFEEAEFIDLNEKMVLAMEALGEDSLGGNFFLKHEARHTSEKAGALAASLVVEGLNEATNCELKNYLLESIKDNLSKQ</sequence>
<evidence type="ECO:0000313" key="4">
    <source>
        <dbReference type="Proteomes" id="UP000294848"/>
    </source>
</evidence>
<dbReference type="PANTHER" id="PTHR43695">
    <property type="entry name" value="PUTATIVE (AFU_ORTHOLOGUE AFUA_2G17250)-RELATED"/>
    <property type="match status" value="1"/>
</dbReference>
<name>A0A4R6H687_9BACT</name>
<evidence type="ECO:0000256" key="2">
    <source>
        <dbReference type="ARBA" id="ARBA00022801"/>
    </source>
</evidence>
<dbReference type="InterPro" id="IPR036514">
    <property type="entry name" value="SGNH_hydro_sf"/>
</dbReference>
<dbReference type="OrthoDB" id="9807186at2"/>
<protein>
    <submittedName>
        <fullName evidence="3">Lysophospholipase L1-like esterase</fullName>
    </submittedName>
</protein>
<dbReference type="EMBL" id="SNWI01000003">
    <property type="protein sequence ID" value="TDO03417.1"/>
    <property type="molecule type" value="Genomic_DNA"/>
</dbReference>